<dbReference type="InterPro" id="IPR052055">
    <property type="entry name" value="Hepadnavirus_pol/RT"/>
</dbReference>
<dbReference type="PANTHER" id="PTHR33050">
    <property type="entry name" value="REVERSE TRANSCRIPTASE DOMAIN-CONTAINING PROTEIN"/>
    <property type="match status" value="1"/>
</dbReference>
<dbReference type="InterPro" id="IPR043502">
    <property type="entry name" value="DNA/RNA_pol_sf"/>
</dbReference>
<evidence type="ECO:0000313" key="2">
    <source>
        <dbReference type="EMBL" id="CAK9007168.1"/>
    </source>
</evidence>
<feature type="region of interest" description="Disordered" evidence="1">
    <location>
        <begin position="83"/>
        <end position="109"/>
    </location>
</feature>
<feature type="compositionally biased region" description="Acidic residues" evidence="1">
    <location>
        <begin position="55"/>
        <end position="66"/>
    </location>
</feature>
<reference evidence="2 3" key="1">
    <citation type="submission" date="2024-02" db="EMBL/GenBank/DDBJ databases">
        <authorList>
            <person name="Chen Y."/>
            <person name="Shah S."/>
            <person name="Dougan E. K."/>
            <person name="Thang M."/>
            <person name="Chan C."/>
        </authorList>
    </citation>
    <scope>NUCLEOTIDE SEQUENCE [LARGE SCALE GENOMIC DNA]</scope>
</reference>
<name>A0ABP0IYL4_9DINO</name>
<evidence type="ECO:0008006" key="4">
    <source>
        <dbReference type="Google" id="ProtNLM"/>
    </source>
</evidence>
<dbReference type="EMBL" id="CAXAMN010004002">
    <property type="protein sequence ID" value="CAK9007168.1"/>
    <property type="molecule type" value="Genomic_DNA"/>
</dbReference>
<protein>
    <recommendedName>
        <fullName evidence="4">Reverse transcriptase domain-containing protein</fullName>
    </recommendedName>
</protein>
<feature type="region of interest" description="Disordered" evidence="1">
    <location>
        <begin position="1"/>
        <end position="66"/>
    </location>
</feature>
<comment type="caution">
    <text evidence="2">The sequence shown here is derived from an EMBL/GenBank/DDBJ whole genome shotgun (WGS) entry which is preliminary data.</text>
</comment>
<feature type="compositionally biased region" description="Basic and acidic residues" evidence="1">
    <location>
        <begin position="83"/>
        <end position="92"/>
    </location>
</feature>
<gene>
    <name evidence="2" type="ORF">CCMP2556_LOCUS8718</name>
</gene>
<evidence type="ECO:0000313" key="3">
    <source>
        <dbReference type="Proteomes" id="UP001642484"/>
    </source>
</evidence>
<sequence>MFGEGEDALKPAASQASGSWEHVPDNLSSLIVDLEDQGQEPDGHSPKPSSVADDTPIDADDEFDGDADLRGFRLKWSKKRRTAQEPVDKDSFGNDGCLSSSPSSTLPAVSSNVDDALSLASAMADRIVASSIVLPWESELMSPIFGSVVEAQADFSVLRCVRNAADLDFLQARAKTMKSALAKLRCVLEIDWSASEVGRQCIDGGGQLRSDCDDVINSIIGTKSPSTIVKRCNAIFAFQRWLASFSDEPAFPLQESLVWDYFVQLKNEGVDGAQECVASRRLIGQSELQAAMKRPTQQARPLTVEEVQKLSRIMSDAKRPLHERVICSHLVLMVYTRSRNSDLAFAHDISHDHSERGSPESFGGFIQFTTRYHKAARSVEAKSMLMPIIACGESVGPEPWLDMWLTLRKKSKLPTSGIIDGAVMPVALVEEDGFELGSQGWCQQRSSQIAGDSDSIYATDLMVEPVRSLGKVIRMIRNEEFFPDKGRSDFFAARSSDLSGAPIFQPSTPGFLRAPPTPAVVTAEREETGPDTDVKQEVDDPPPAVLSLGDNSEDSATQLWGIPWAPEEFFEEAVKAGHSLAMGSFLPKRLEVMIDQQSFMSAEQRNRMRLEKLAFFLKRAHQLRSQEADFKQTLHPDVRKILKSKRILLWQEMLQSINYEDMGVVTEFYTGTQLVGEAERTSLWPFKFTPASMTPHDLSQVSESQRPLITYEAFSFMDQDVISSVWEQTLAERDAGEIQGPFDITEIQPSYPLSKRFGVRQSNKIRCVDDFSQSSVNACAQTSESPKPHTVDVLCSMCLAVMTKLTRSEPWLVRSFDLKRAYRQCAVDPDQHCYSYIAVADPSSRSVKCFKMLALPFGSVRSAHAFLRIAHSLWAILVSVFGVCISNYFDDFIALAERPEAESVTSAVTMTFKMLGWDFAETGDKAPPFGSLVTALGVQLDVACMHSGRVLIDNTKSRKTELIHVLEQVLEHGTLNRQDALRLRGRLQFASGQIYGRIAKKALAIITQHAYGNGGTELSHDSVHALQLFVRLLQIDVPREILLHSRLCFSCLRMPRMNRKMAPP</sequence>
<dbReference type="Proteomes" id="UP001642484">
    <property type="component" value="Unassembled WGS sequence"/>
</dbReference>
<keyword evidence="3" id="KW-1185">Reference proteome</keyword>
<dbReference type="PANTHER" id="PTHR33050:SF7">
    <property type="entry name" value="RIBONUCLEASE H"/>
    <property type="match status" value="1"/>
</dbReference>
<dbReference type="SUPFAM" id="SSF56672">
    <property type="entry name" value="DNA/RNA polymerases"/>
    <property type="match status" value="1"/>
</dbReference>
<evidence type="ECO:0000256" key="1">
    <source>
        <dbReference type="SAM" id="MobiDB-lite"/>
    </source>
</evidence>
<feature type="compositionally biased region" description="Low complexity" evidence="1">
    <location>
        <begin position="98"/>
        <end position="109"/>
    </location>
</feature>
<proteinExistence type="predicted"/>
<accession>A0ABP0IYL4</accession>
<organism evidence="2 3">
    <name type="scientific">Durusdinium trenchii</name>
    <dbReference type="NCBI Taxonomy" id="1381693"/>
    <lineage>
        <taxon>Eukaryota</taxon>
        <taxon>Sar</taxon>
        <taxon>Alveolata</taxon>
        <taxon>Dinophyceae</taxon>
        <taxon>Suessiales</taxon>
        <taxon>Symbiodiniaceae</taxon>
        <taxon>Durusdinium</taxon>
    </lineage>
</organism>